<protein>
    <submittedName>
        <fullName evidence="1">Uncharacterized protein</fullName>
    </submittedName>
</protein>
<keyword evidence="2" id="KW-1185">Reference proteome</keyword>
<reference evidence="1" key="1">
    <citation type="submission" date="2022-05" db="EMBL/GenBank/DDBJ databases">
        <title>The Musa troglodytarum L. genome provides insights into the mechanism of non-climacteric behaviour and enrichment of carotenoids.</title>
        <authorList>
            <person name="Wang J."/>
        </authorList>
    </citation>
    <scope>NUCLEOTIDE SEQUENCE</scope>
    <source>
        <tissue evidence="1">Leaf</tissue>
    </source>
</reference>
<accession>A0A9E7HHN0</accession>
<organism evidence="1 2">
    <name type="scientific">Musa troglodytarum</name>
    <name type="common">fe'i banana</name>
    <dbReference type="NCBI Taxonomy" id="320322"/>
    <lineage>
        <taxon>Eukaryota</taxon>
        <taxon>Viridiplantae</taxon>
        <taxon>Streptophyta</taxon>
        <taxon>Embryophyta</taxon>
        <taxon>Tracheophyta</taxon>
        <taxon>Spermatophyta</taxon>
        <taxon>Magnoliopsida</taxon>
        <taxon>Liliopsida</taxon>
        <taxon>Zingiberales</taxon>
        <taxon>Musaceae</taxon>
        <taxon>Musa</taxon>
    </lineage>
</organism>
<proteinExistence type="predicted"/>
<evidence type="ECO:0000313" key="1">
    <source>
        <dbReference type="EMBL" id="URE34634.1"/>
    </source>
</evidence>
<evidence type="ECO:0000313" key="2">
    <source>
        <dbReference type="Proteomes" id="UP001055439"/>
    </source>
</evidence>
<dbReference type="Proteomes" id="UP001055439">
    <property type="component" value="Chromosome 8"/>
</dbReference>
<gene>
    <name evidence="1" type="ORF">MUK42_15886</name>
</gene>
<sequence>MAFVRRRRYVLSVVPRNIKRRGSKFPFPGPQQSPCREMTFGILRRFTCETNGGLVACRRVGSQHHGDGDDDKESTSARWMEESVLLFCDGRTGGAHVDHTTRQSKDRYRLGCFTCGYKKGIQAASSRLLRRPFVPAAAVEQRRGRLRCHSNVCLCSKMTRADGVVAESRESKFWYLRAAVTGAQTPPLDAIFDAALPSHPLL</sequence>
<name>A0A9E7HHN0_9LILI</name>
<dbReference type="EMBL" id="CP097510">
    <property type="protein sequence ID" value="URE34634.1"/>
    <property type="molecule type" value="Genomic_DNA"/>
</dbReference>
<dbReference type="AlphaFoldDB" id="A0A9E7HHN0"/>